<feature type="non-terminal residue" evidence="1">
    <location>
        <position position="1"/>
    </location>
</feature>
<dbReference type="Proteomes" id="UP001234989">
    <property type="component" value="Chromosome 1"/>
</dbReference>
<name>A0AAF0PQW1_SOLVR</name>
<keyword evidence="2" id="KW-1185">Reference proteome</keyword>
<dbReference type="EMBL" id="CP133612">
    <property type="protein sequence ID" value="WMV09207.1"/>
    <property type="molecule type" value="Genomic_DNA"/>
</dbReference>
<accession>A0AAF0PQW1</accession>
<evidence type="ECO:0000313" key="1">
    <source>
        <dbReference type="EMBL" id="WMV09207.1"/>
    </source>
</evidence>
<dbReference type="AlphaFoldDB" id="A0AAF0PQW1"/>
<sequence>RERSSRRAVPRCSAISPKVTELEDVEGKIKTAIQMNKGRFAKGIGDPDLLHRVVLRSTIFWQL</sequence>
<reference evidence="1" key="1">
    <citation type="submission" date="2023-08" db="EMBL/GenBank/DDBJ databases">
        <title>A de novo genome assembly of Solanum verrucosum Schlechtendal, a Mexican diploid species geographically isolated from the other diploid A-genome species in potato relatives.</title>
        <authorList>
            <person name="Hosaka K."/>
        </authorList>
    </citation>
    <scope>NUCLEOTIDE SEQUENCE</scope>
    <source>
        <tissue evidence="1">Young leaves</tissue>
    </source>
</reference>
<proteinExistence type="predicted"/>
<protein>
    <submittedName>
        <fullName evidence="1">Uncharacterized protein</fullName>
    </submittedName>
</protein>
<gene>
    <name evidence="1" type="ORF">MTR67_002592</name>
</gene>
<evidence type="ECO:0000313" key="2">
    <source>
        <dbReference type="Proteomes" id="UP001234989"/>
    </source>
</evidence>
<organism evidence="1 2">
    <name type="scientific">Solanum verrucosum</name>
    <dbReference type="NCBI Taxonomy" id="315347"/>
    <lineage>
        <taxon>Eukaryota</taxon>
        <taxon>Viridiplantae</taxon>
        <taxon>Streptophyta</taxon>
        <taxon>Embryophyta</taxon>
        <taxon>Tracheophyta</taxon>
        <taxon>Spermatophyta</taxon>
        <taxon>Magnoliopsida</taxon>
        <taxon>eudicotyledons</taxon>
        <taxon>Gunneridae</taxon>
        <taxon>Pentapetalae</taxon>
        <taxon>asterids</taxon>
        <taxon>lamiids</taxon>
        <taxon>Solanales</taxon>
        <taxon>Solanaceae</taxon>
        <taxon>Solanoideae</taxon>
        <taxon>Solaneae</taxon>
        <taxon>Solanum</taxon>
    </lineage>
</organism>